<reference evidence="1 2" key="1">
    <citation type="journal article" date="2019" name="Nat. Ecol. Evol.">
        <title>Megaphylogeny resolves global patterns of mushroom evolution.</title>
        <authorList>
            <person name="Varga T."/>
            <person name="Krizsan K."/>
            <person name="Foldi C."/>
            <person name="Dima B."/>
            <person name="Sanchez-Garcia M."/>
            <person name="Sanchez-Ramirez S."/>
            <person name="Szollosi G.J."/>
            <person name="Szarkandi J.G."/>
            <person name="Papp V."/>
            <person name="Albert L."/>
            <person name="Andreopoulos W."/>
            <person name="Angelini C."/>
            <person name="Antonin V."/>
            <person name="Barry K.W."/>
            <person name="Bougher N.L."/>
            <person name="Buchanan P."/>
            <person name="Buyck B."/>
            <person name="Bense V."/>
            <person name="Catcheside P."/>
            <person name="Chovatia M."/>
            <person name="Cooper J."/>
            <person name="Damon W."/>
            <person name="Desjardin D."/>
            <person name="Finy P."/>
            <person name="Geml J."/>
            <person name="Haridas S."/>
            <person name="Hughes K."/>
            <person name="Justo A."/>
            <person name="Karasinski D."/>
            <person name="Kautmanova I."/>
            <person name="Kiss B."/>
            <person name="Kocsube S."/>
            <person name="Kotiranta H."/>
            <person name="LaButti K.M."/>
            <person name="Lechner B.E."/>
            <person name="Liimatainen K."/>
            <person name="Lipzen A."/>
            <person name="Lukacs Z."/>
            <person name="Mihaltcheva S."/>
            <person name="Morgado L.N."/>
            <person name="Niskanen T."/>
            <person name="Noordeloos M.E."/>
            <person name="Ohm R.A."/>
            <person name="Ortiz-Santana B."/>
            <person name="Ovrebo C."/>
            <person name="Racz N."/>
            <person name="Riley R."/>
            <person name="Savchenko A."/>
            <person name="Shiryaev A."/>
            <person name="Soop K."/>
            <person name="Spirin V."/>
            <person name="Szebenyi C."/>
            <person name="Tomsovsky M."/>
            <person name="Tulloss R.E."/>
            <person name="Uehling J."/>
            <person name="Grigoriev I.V."/>
            <person name="Vagvolgyi C."/>
            <person name="Papp T."/>
            <person name="Martin F.M."/>
            <person name="Miettinen O."/>
            <person name="Hibbett D.S."/>
            <person name="Nagy L.G."/>
        </authorList>
    </citation>
    <scope>NUCLEOTIDE SEQUENCE [LARGE SCALE GENOMIC DNA]</scope>
    <source>
        <strain evidence="1 2">CBS 121175</strain>
    </source>
</reference>
<evidence type="ECO:0000313" key="1">
    <source>
        <dbReference type="EMBL" id="TFK28917.1"/>
    </source>
</evidence>
<dbReference type="InterPro" id="IPR032675">
    <property type="entry name" value="LRR_dom_sf"/>
</dbReference>
<dbReference type="STRING" id="230819.A0A5C3L7Y8"/>
<accession>A0A5C3L7Y8</accession>
<sequence>MDRLKLQLRQLSRQRNRLARVTRRLPPEIIRKIFLECSVQNDRACFRKQMEWTKITHVCSEWRALAIDHAELWSRIPLRAVFWAQKMVERTKQAPISIDITSGYVTPSRYSEMQAIASNLLEQTSRLRKVNLTVPTDQIRHLLESINSTAPILESLTLRATPSYSFQANWGLDNQDFGPVTIPASFLSDGAPRLHTLLLRSCTLPTTIASIASNLTALDAEYHHPSPHLIDAIGKLHHLRSLKLKLGASQLAESATLGDGPPAFLPRLDKLQLHGSFFQCIGTLSCFRIPSTASLNLNCSYPSSISNFDAFEAAVLHLQAALDISWLSSPLSTQNSVFHKISSNTYGLCQVKGWLEESSSSHQPGDTPQYDDSNPSLTINIAVNHGFDLPLDGTIAPMDSFWWLKVLPPAATSGLRQLEIELEGHIKFSDLDMDSLYRISAQFPLLEHIMFGISCGHFVDAIVSDAALVRSHGVGPPTLFPRLKTVVFNSSTCLQTVQGTGQVVSMHSVLMDLADSISIRNEYGGVTQSLELVVYGVSVRFSADGRVQRLKKLNRQCAYPTWGPSISDLGPAYPISCSGGAECRCYFGGLYRNGWPIEPPLSLP</sequence>
<organism evidence="1 2">
    <name type="scientific">Coprinopsis marcescibilis</name>
    <name type="common">Agaric fungus</name>
    <name type="synonym">Psathyrella marcescibilis</name>
    <dbReference type="NCBI Taxonomy" id="230819"/>
    <lineage>
        <taxon>Eukaryota</taxon>
        <taxon>Fungi</taxon>
        <taxon>Dikarya</taxon>
        <taxon>Basidiomycota</taxon>
        <taxon>Agaricomycotina</taxon>
        <taxon>Agaricomycetes</taxon>
        <taxon>Agaricomycetidae</taxon>
        <taxon>Agaricales</taxon>
        <taxon>Agaricineae</taxon>
        <taxon>Psathyrellaceae</taxon>
        <taxon>Coprinopsis</taxon>
    </lineage>
</organism>
<dbReference type="Proteomes" id="UP000307440">
    <property type="component" value="Unassembled WGS sequence"/>
</dbReference>
<name>A0A5C3L7Y8_COPMA</name>
<gene>
    <name evidence="1" type="ORF">FA15DRAFT_664554</name>
</gene>
<dbReference type="EMBL" id="ML210152">
    <property type="protein sequence ID" value="TFK28917.1"/>
    <property type="molecule type" value="Genomic_DNA"/>
</dbReference>
<keyword evidence="2" id="KW-1185">Reference proteome</keyword>
<dbReference type="Gene3D" id="3.80.10.10">
    <property type="entry name" value="Ribonuclease Inhibitor"/>
    <property type="match status" value="1"/>
</dbReference>
<proteinExistence type="predicted"/>
<protein>
    <submittedName>
        <fullName evidence="1">Uncharacterized protein</fullName>
    </submittedName>
</protein>
<dbReference type="OrthoDB" id="3156934at2759"/>
<dbReference type="AlphaFoldDB" id="A0A5C3L7Y8"/>
<evidence type="ECO:0000313" key="2">
    <source>
        <dbReference type="Proteomes" id="UP000307440"/>
    </source>
</evidence>
<dbReference type="SUPFAM" id="SSF52047">
    <property type="entry name" value="RNI-like"/>
    <property type="match status" value="1"/>
</dbReference>